<keyword evidence="3" id="KW-1185">Reference proteome</keyword>
<accession>A0A291QR30</accession>
<name>A0A291QR30_9BACT</name>
<feature type="signal peptide" evidence="1">
    <location>
        <begin position="1"/>
        <end position="28"/>
    </location>
</feature>
<reference evidence="2 3" key="1">
    <citation type="submission" date="2017-10" db="EMBL/GenBank/DDBJ databases">
        <title>Paenichitinophaga pekingensis gen. nov., sp. nov., isolated from activated sludge.</title>
        <authorList>
            <person name="Jin D."/>
            <person name="Kong X."/>
            <person name="Deng Y."/>
            <person name="Bai Z."/>
        </authorList>
    </citation>
    <scope>NUCLEOTIDE SEQUENCE [LARGE SCALE GENOMIC DNA]</scope>
    <source>
        <strain evidence="2 3">13</strain>
    </source>
</reference>
<dbReference type="KEGG" id="cbae:COR50_03970"/>
<evidence type="ECO:0000313" key="2">
    <source>
        <dbReference type="EMBL" id="ATL46397.1"/>
    </source>
</evidence>
<dbReference type="AlphaFoldDB" id="A0A291QR30"/>
<dbReference type="Proteomes" id="UP000220133">
    <property type="component" value="Chromosome"/>
</dbReference>
<gene>
    <name evidence="2" type="ORF">COR50_03970</name>
</gene>
<evidence type="ECO:0008006" key="4">
    <source>
        <dbReference type="Google" id="ProtNLM"/>
    </source>
</evidence>
<dbReference type="RefSeq" id="WP_098192785.1">
    <property type="nucleotide sequence ID" value="NZ_CP023777.1"/>
</dbReference>
<protein>
    <recommendedName>
        <fullName evidence="4">DUF4625 domain-containing protein</fullName>
    </recommendedName>
</protein>
<organism evidence="2 3">
    <name type="scientific">Chitinophaga caeni</name>
    <dbReference type="NCBI Taxonomy" id="2029983"/>
    <lineage>
        <taxon>Bacteria</taxon>
        <taxon>Pseudomonadati</taxon>
        <taxon>Bacteroidota</taxon>
        <taxon>Chitinophagia</taxon>
        <taxon>Chitinophagales</taxon>
        <taxon>Chitinophagaceae</taxon>
        <taxon>Chitinophaga</taxon>
    </lineage>
</organism>
<feature type="chain" id="PRO_5012064305" description="DUF4625 domain-containing protein" evidence="1">
    <location>
        <begin position="29"/>
        <end position="156"/>
    </location>
</feature>
<keyword evidence="1" id="KW-0732">Signal</keyword>
<proteinExistence type="predicted"/>
<dbReference type="EMBL" id="CP023777">
    <property type="protein sequence ID" value="ATL46397.1"/>
    <property type="molecule type" value="Genomic_DNA"/>
</dbReference>
<evidence type="ECO:0000256" key="1">
    <source>
        <dbReference type="SAM" id="SignalP"/>
    </source>
</evidence>
<dbReference type="PROSITE" id="PS51257">
    <property type="entry name" value="PROKAR_LIPOPROTEIN"/>
    <property type="match status" value="1"/>
</dbReference>
<sequence>MFMLTKKALKRSLMAIALPAMLCFTVTACSDDDDDAPRMRTKEYAFTSTDSTANGKVTIKEKADSTIEIAITLNKSIKDTTYNFGVFKGEDVAVTTDTLLALPSVKSTGAGLESKATVNSISYDSAMKVKAFARISFVDGETEEAVATKKILDAAN</sequence>
<evidence type="ECO:0000313" key="3">
    <source>
        <dbReference type="Proteomes" id="UP000220133"/>
    </source>
</evidence>